<evidence type="ECO:0000313" key="1">
    <source>
        <dbReference type="EMBL" id="SCA80266.1"/>
    </source>
</evidence>
<gene>
    <name evidence="1" type="ORF">PSLUR01_00289</name>
</gene>
<proteinExistence type="predicted"/>
<evidence type="ECO:0000313" key="2">
    <source>
        <dbReference type="Proteomes" id="UP000279386"/>
    </source>
</evidence>
<dbReference type="EMBL" id="LT603033">
    <property type="protein sequence ID" value="SCA80266.1"/>
    <property type="molecule type" value="Genomic_DNA"/>
</dbReference>
<accession>A0A1C3S6I4</accession>
<organism evidence="1 2">
    <name type="scientific">Escherichia phage vB_Eco_slurp01</name>
    <dbReference type="NCBI Taxonomy" id="1874688"/>
    <lineage>
        <taxon>Viruses</taxon>
        <taxon>Duplodnaviria</taxon>
        <taxon>Heunggongvirae</taxon>
        <taxon>Uroviricota</taxon>
        <taxon>Caudoviricetes</taxon>
        <taxon>Asteriusvirus</taxon>
        <taxon>Asteriusvirus PBECO4</taxon>
    </lineage>
</organism>
<dbReference type="Proteomes" id="UP000279386">
    <property type="component" value="Segment"/>
</dbReference>
<sequence length="120" mass="14631">MQNTTTIQYMTDGSEYFVSRYVITHNHYVTYIPEYNQFYIQIYQNNGKINDIYSEIKIPDYSTLSEEELFQENTISTEDVYEIMEYQKVLKHFHETNDIQIDIVKPWCYNTYEVNYVRND</sequence>
<protein>
    <submittedName>
        <fullName evidence="1">Uncharacterized protein</fullName>
    </submittedName>
</protein>
<name>A0A1C3S6I4_9CAUD</name>
<reference evidence="1 2" key="1">
    <citation type="submission" date="2016-07" db="EMBL/GenBank/DDBJ databases">
        <authorList>
            <person name="Millard A."/>
        </authorList>
    </citation>
    <scope>NUCLEOTIDE SEQUENCE [LARGE SCALE GENOMIC DNA]</scope>
</reference>